<keyword evidence="1" id="KW-0732">Signal</keyword>
<feature type="chain" id="PRO_5030918765" evidence="1">
    <location>
        <begin position="34"/>
        <end position="299"/>
    </location>
</feature>
<evidence type="ECO:0000256" key="1">
    <source>
        <dbReference type="SAM" id="SignalP"/>
    </source>
</evidence>
<dbReference type="Proteomes" id="UP000885750">
    <property type="component" value="Unassembled WGS sequence"/>
</dbReference>
<dbReference type="InterPro" id="IPR025737">
    <property type="entry name" value="FApF"/>
</dbReference>
<dbReference type="SUPFAM" id="SSF56935">
    <property type="entry name" value="Porins"/>
    <property type="match status" value="1"/>
</dbReference>
<gene>
    <name evidence="2" type="ORF">ENJ51_09500</name>
</gene>
<feature type="signal peptide" evidence="1">
    <location>
        <begin position="1"/>
        <end position="33"/>
    </location>
</feature>
<name>A0A7V2WVN0_LEUMU</name>
<proteinExistence type="predicted"/>
<reference evidence="2" key="1">
    <citation type="journal article" date="2020" name="mSystems">
        <title>Genome- and Community-Level Interaction Insights into Carbon Utilization and Element Cycling Functions of Hydrothermarchaeota in Hydrothermal Sediment.</title>
        <authorList>
            <person name="Zhou Z."/>
            <person name="Liu Y."/>
            <person name="Xu W."/>
            <person name="Pan J."/>
            <person name="Luo Z.H."/>
            <person name="Li M."/>
        </authorList>
    </citation>
    <scope>NUCLEOTIDE SEQUENCE [LARGE SCALE GENOMIC DNA]</scope>
    <source>
        <strain evidence="2">HyVt-493</strain>
    </source>
</reference>
<dbReference type="Pfam" id="PF13557">
    <property type="entry name" value="Phenol_MetA_deg"/>
    <property type="match status" value="1"/>
</dbReference>
<comment type="caution">
    <text evidence="2">The sequence shown here is derived from an EMBL/GenBank/DDBJ whole genome shotgun (WGS) entry which is preliminary data.</text>
</comment>
<protein>
    <submittedName>
        <fullName evidence="2">Transporter</fullName>
    </submittedName>
</protein>
<sequence>MIPHKNTQRNKVYLFNLSLFLIPLLSFSTLLQAEENQAIGQAPEEDVSHLFLRDSEVLLKPRQLQLSIGFNYNSDENQRSFRKNRNRTLSLPFGISYGVTDNLELNASLSLRYQRNEVIAPTNVSKQAQSGIGDLSLGLSYKVKPETESSPSITTSFGVTAPTAKKEMGSNVWGVSTGLHLSKSIDPAVVFANVGYQHTFKDKQKGLTIQSGDVFSYGFGAGLSINSSVSFSGRVSGSYQLETKRNGNKIIGSSAEPISFIAGMSYRLNRKTRLETNLNLGLSEDAGDVGIGISYIWNL</sequence>
<dbReference type="EMBL" id="DRMS01000356">
    <property type="protein sequence ID" value="HFC93034.1"/>
    <property type="molecule type" value="Genomic_DNA"/>
</dbReference>
<evidence type="ECO:0000313" key="2">
    <source>
        <dbReference type="EMBL" id="HFC93034.1"/>
    </source>
</evidence>
<organism evidence="2">
    <name type="scientific">Leucothrix mucor</name>
    <dbReference type="NCBI Taxonomy" id="45248"/>
    <lineage>
        <taxon>Bacteria</taxon>
        <taxon>Pseudomonadati</taxon>
        <taxon>Pseudomonadota</taxon>
        <taxon>Gammaproteobacteria</taxon>
        <taxon>Thiotrichales</taxon>
        <taxon>Thiotrichaceae</taxon>
        <taxon>Leucothrix</taxon>
    </lineage>
</organism>
<dbReference type="AlphaFoldDB" id="A0A7V2WVN0"/>
<accession>A0A7V2WVN0</accession>